<reference evidence="2" key="1">
    <citation type="journal article" date="2023" name="Plant J.">
        <title>The genome of the king protea, Protea cynaroides.</title>
        <authorList>
            <person name="Chang J."/>
            <person name="Duong T.A."/>
            <person name="Schoeman C."/>
            <person name="Ma X."/>
            <person name="Roodt D."/>
            <person name="Barker N."/>
            <person name="Li Z."/>
            <person name="Van de Peer Y."/>
            <person name="Mizrachi E."/>
        </authorList>
    </citation>
    <scope>NUCLEOTIDE SEQUENCE</scope>
    <source>
        <tissue evidence="2">Young leaves</tissue>
    </source>
</reference>
<evidence type="ECO:0000313" key="3">
    <source>
        <dbReference type="Proteomes" id="UP001141806"/>
    </source>
</evidence>
<dbReference type="Proteomes" id="UP001141806">
    <property type="component" value="Unassembled WGS sequence"/>
</dbReference>
<feature type="transmembrane region" description="Helical" evidence="1">
    <location>
        <begin position="81"/>
        <end position="100"/>
    </location>
</feature>
<feature type="transmembrane region" description="Helical" evidence="1">
    <location>
        <begin position="106"/>
        <end position="130"/>
    </location>
</feature>
<evidence type="ECO:0000256" key="1">
    <source>
        <dbReference type="SAM" id="Phobius"/>
    </source>
</evidence>
<keyword evidence="3" id="KW-1185">Reference proteome</keyword>
<evidence type="ECO:0000313" key="2">
    <source>
        <dbReference type="EMBL" id="KAJ4975291.1"/>
    </source>
</evidence>
<keyword evidence="1" id="KW-0472">Membrane</keyword>
<protein>
    <submittedName>
        <fullName evidence="2">Uncharacterized protein</fullName>
    </submittedName>
</protein>
<sequence>MSTTLHPSFPSSDDIEMQTLPLDHNSTTNLNRSNLNSALSSETTNYINLARMDIGVWLAAATPLLVLYYQERPHVSSTLHFILFAFILASLFYVIGIFLHQKFVSIAQVMIQVGVVLAAISFFMSMELLLL</sequence>
<dbReference type="AlphaFoldDB" id="A0A9Q0KS64"/>
<feature type="transmembrane region" description="Helical" evidence="1">
    <location>
        <begin position="49"/>
        <end position="69"/>
    </location>
</feature>
<organism evidence="2 3">
    <name type="scientific">Protea cynaroides</name>
    <dbReference type="NCBI Taxonomy" id="273540"/>
    <lineage>
        <taxon>Eukaryota</taxon>
        <taxon>Viridiplantae</taxon>
        <taxon>Streptophyta</taxon>
        <taxon>Embryophyta</taxon>
        <taxon>Tracheophyta</taxon>
        <taxon>Spermatophyta</taxon>
        <taxon>Magnoliopsida</taxon>
        <taxon>Proteales</taxon>
        <taxon>Proteaceae</taxon>
        <taxon>Protea</taxon>
    </lineage>
</organism>
<dbReference type="EMBL" id="JAMYWD010000003">
    <property type="protein sequence ID" value="KAJ4975291.1"/>
    <property type="molecule type" value="Genomic_DNA"/>
</dbReference>
<gene>
    <name evidence="2" type="ORF">NE237_000397</name>
</gene>
<proteinExistence type="predicted"/>
<accession>A0A9Q0KS64</accession>
<name>A0A9Q0KS64_9MAGN</name>
<keyword evidence="1" id="KW-1133">Transmembrane helix</keyword>
<keyword evidence="1" id="KW-0812">Transmembrane</keyword>
<comment type="caution">
    <text evidence="2">The sequence shown here is derived from an EMBL/GenBank/DDBJ whole genome shotgun (WGS) entry which is preliminary data.</text>
</comment>